<keyword evidence="4" id="KW-1185">Reference proteome</keyword>
<dbReference type="InterPro" id="IPR019734">
    <property type="entry name" value="TPR_rpt"/>
</dbReference>
<feature type="signal peptide" evidence="2">
    <location>
        <begin position="1"/>
        <end position="23"/>
    </location>
</feature>
<keyword evidence="2" id="KW-0732">Signal</keyword>
<dbReference type="Pfam" id="PF13432">
    <property type="entry name" value="TPR_16"/>
    <property type="match status" value="1"/>
</dbReference>
<protein>
    <submittedName>
        <fullName evidence="3">Uncharacterized protein</fullName>
    </submittedName>
</protein>
<dbReference type="EMBL" id="BRXX01000578">
    <property type="protein sequence ID" value="GMH47820.1"/>
    <property type="molecule type" value="Genomic_DNA"/>
</dbReference>
<organism evidence="3 4">
    <name type="scientific">Triparma verrucosa</name>
    <dbReference type="NCBI Taxonomy" id="1606542"/>
    <lineage>
        <taxon>Eukaryota</taxon>
        <taxon>Sar</taxon>
        <taxon>Stramenopiles</taxon>
        <taxon>Ochrophyta</taxon>
        <taxon>Bolidophyceae</taxon>
        <taxon>Parmales</taxon>
        <taxon>Triparmaceae</taxon>
        <taxon>Triparma</taxon>
    </lineage>
</organism>
<evidence type="ECO:0000313" key="3">
    <source>
        <dbReference type="EMBL" id="GMH47820.1"/>
    </source>
</evidence>
<name>A0A9W6ZCC3_9STRA</name>
<gene>
    <name evidence="3" type="ORF">TrVE_jg8956</name>
</gene>
<dbReference type="SMART" id="SM00028">
    <property type="entry name" value="TPR"/>
    <property type="match status" value="4"/>
</dbReference>
<dbReference type="AlphaFoldDB" id="A0A9W6ZCC3"/>
<proteinExistence type="predicted"/>
<evidence type="ECO:0000256" key="2">
    <source>
        <dbReference type="SAM" id="SignalP"/>
    </source>
</evidence>
<reference evidence="4" key="1">
    <citation type="journal article" date="2023" name="Commun. Biol.">
        <title>Genome analysis of Parmales, the sister group of diatoms, reveals the evolutionary specialization of diatoms from phago-mixotrophs to photoautotrophs.</title>
        <authorList>
            <person name="Ban H."/>
            <person name="Sato S."/>
            <person name="Yoshikawa S."/>
            <person name="Yamada K."/>
            <person name="Nakamura Y."/>
            <person name="Ichinomiya M."/>
            <person name="Sato N."/>
            <person name="Blanc-Mathieu R."/>
            <person name="Endo H."/>
            <person name="Kuwata A."/>
            <person name="Ogata H."/>
        </authorList>
    </citation>
    <scope>NUCLEOTIDE SEQUENCE [LARGE SCALE GENOMIC DNA]</scope>
    <source>
        <strain evidence="4">NIES 3699</strain>
    </source>
</reference>
<dbReference type="InterPro" id="IPR011990">
    <property type="entry name" value="TPR-like_helical_dom_sf"/>
</dbReference>
<dbReference type="Proteomes" id="UP001165160">
    <property type="component" value="Unassembled WGS sequence"/>
</dbReference>
<feature type="chain" id="PRO_5040841083" evidence="2">
    <location>
        <begin position="24"/>
        <end position="355"/>
    </location>
</feature>
<dbReference type="SUPFAM" id="SSF48452">
    <property type="entry name" value="TPR-like"/>
    <property type="match status" value="1"/>
</dbReference>
<sequence length="355" mass="38929">MMPSQQLTLLITLLSLIFHCTLPLGVPSSASRRNFLIATSSSSASALLITNPSPTLAAPEINKGALEMYNKAINLQATGNIAASLPLLARVTDMEPTFPYGWSSLADVQVALGDVVSAQKGYREAIRLCSASESCKDLYLNHLNLGCVLINLDNPGRETLEEGLNEINVAARLRNRPDPVVVTNRAIAYDYLGKYALAVEDYEIAVRLDGEVKPWWLRRAECKLELGDAGGAKEAWKRVEARFPESAEVNAVGAVIFQALGEPGRVAECYSKIVPTIKVNYSKQDFRESRLRWGPKMTEGWIAVASSQTGQPEQRPGPPNFDEPKKANEIEALKREIKILRSDVEAEEASISSFQ</sequence>
<accession>A0A9W6ZCC3</accession>
<evidence type="ECO:0000313" key="4">
    <source>
        <dbReference type="Proteomes" id="UP001165160"/>
    </source>
</evidence>
<dbReference type="Gene3D" id="1.25.40.10">
    <property type="entry name" value="Tetratricopeptide repeat domain"/>
    <property type="match status" value="1"/>
</dbReference>
<comment type="caution">
    <text evidence="3">The sequence shown here is derived from an EMBL/GenBank/DDBJ whole genome shotgun (WGS) entry which is preliminary data.</text>
</comment>
<feature type="region of interest" description="Disordered" evidence="1">
    <location>
        <begin position="306"/>
        <end position="326"/>
    </location>
</feature>
<evidence type="ECO:0000256" key="1">
    <source>
        <dbReference type="SAM" id="MobiDB-lite"/>
    </source>
</evidence>